<organism evidence="1 2">
    <name type="scientific">Corynebacterium glaucum</name>
    <dbReference type="NCBI Taxonomy" id="187491"/>
    <lineage>
        <taxon>Bacteria</taxon>
        <taxon>Bacillati</taxon>
        <taxon>Actinomycetota</taxon>
        <taxon>Actinomycetes</taxon>
        <taxon>Mycobacteriales</taxon>
        <taxon>Corynebacteriaceae</taxon>
        <taxon>Corynebacterium</taxon>
    </lineage>
</organism>
<dbReference type="CDD" id="cd00090">
    <property type="entry name" value="HTH_ARSR"/>
    <property type="match status" value="1"/>
</dbReference>
<name>A0A1Q2HWY8_9CORY</name>
<reference evidence="1 2" key="1">
    <citation type="submission" date="2016-12" db="EMBL/GenBank/DDBJ databases">
        <authorList>
            <person name="Song W.-J."/>
            <person name="Kurnit D.M."/>
        </authorList>
    </citation>
    <scope>NUCLEOTIDE SEQUENCE [LARGE SCALE GENOMIC DNA]</scope>
    <source>
        <strain evidence="1 2">DSM 30827</strain>
    </source>
</reference>
<evidence type="ECO:0000313" key="1">
    <source>
        <dbReference type="EMBL" id="AQQ15290.1"/>
    </source>
</evidence>
<proteinExistence type="predicted"/>
<dbReference type="SUPFAM" id="SSF46785">
    <property type="entry name" value="Winged helix' DNA-binding domain"/>
    <property type="match status" value="1"/>
</dbReference>
<dbReference type="PANTHER" id="PTHR30363:SF28">
    <property type="entry name" value="TRANSCRIPTIONAL REGULATORY PROTEIN-RELATED"/>
    <property type="match status" value="1"/>
</dbReference>
<dbReference type="RefSeq" id="WP_095661087.1">
    <property type="nucleotide sequence ID" value="NZ_CALTZW010000001.1"/>
</dbReference>
<dbReference type="Pfam" id="PF12840">
    <property type="entry name" value="HTH_20"/>
    <property type="match status" value="1"/>
</dbReference>
<gene>
    <name evidence="1" type="ORF">CGLAU_06640</name>
</gene>
<evidence type="ECO:0000313" key="2">
    <source>
        <dbReference type="Proteomes" id="UP000217209"/>
    </source>
</evidence>
<dbReference type="KEGG" id="cgv:CGLAU_06640"/>
<dbReference type="InterPro" id="IPR050313">
    <property type="entry name" value="Carb_Metab_HTH_regulators"/>
</dbReference>
<protein>
    <submittedName>
        <fullName evidence="1">Helix-turn-helix domain protein</fullName>
    </submittedName>
</protein>
<dbReference type="Proteomes" id="UP000217209">
    <property type="component" value="Chromosome"/>
</dbReference>
<sequence>MATTRSVGGDTRRKIMSQLLKRGPVTATELGAELGLTPAGVRRHLDALIADALVETCEANSVAGAEVGRGRPAKYFRLTDQGRSHFGDTYDELALDAVDLIESLGGDDAVRAFAQGRIAKILRGVRGEVSNGAESAGAADVDGVTDADSADDVEAIVAEVAAALEEHGYATSVTRAGGGIQICQHHCPVSAVAAKHPELCDVEHEAISQLVGRHVQPLALIANGHGICTTNIPLAAPASAAGDNYERSGNNDES</sequence>
<dbReference type="InterPro" id="IPR036390">
    <property type="entry name" value="WH_DNA-bd_sf"/>
</dbReference>
<dbReference type="EMBL" id="CP019688">
    <property type="protein sequence ID" value="AQQ15290.1"/>
    <property type="molecule type" value="Genomic_DNA"/>
</dbReference>
<dbReference type="InterPro" id="IPR036388">
    <property type="entry name" value="WH-like_DNA-bd_sf"/>
</dbReference>
<dbReference type="Gene3D" id="1.10.10.10">
    <property type="entry name" value="Winged helix-like DNA-binding domain superfamily/Winged helix DNA-binding domain"/>
    <property type="match status" value="1"/>
</dbReference>
<keyword evidence="2" id="KW-1185">Reference proteome</keyword>
<dbReference type="PANTHER" id="PTHR30363">
    <property type="entry name" value="HTH-TYPE TRANSCRIPTIONAL REGULATOR SRLR-RELATED"/>
    <property type="match status" value="1"/>
</dbReference>
<dbReference type="OrthoDB" id="3375207at2"/>
<dbReference type="AlphaFoldDB" id="A0A1Q2HWY8"/>
<accession>A0A1Q2HWY8</accession>
<dbReference type="InterPro" id="IPR011991">
    <property type="entry name" value="ArsR-like_HTH"/>
</dbReference>